<accession>A0A1G7KNW3</accession>
<dbReference type="SUPFAM" id="SSF46785">
    <property type="entry name" value="Winged helix' DNA-binding domain"/>
    <property type="match status" value="1"/>
</dbReference>
<dbReference type="PROSITE" id="PS50931">
    <property type="entry name" value="HTH_LYSR"/>
    <property type="match status" value="1"/>
</dbReference>
<evidence type="ECO:0000313" key="6">
    <source>
        <dbReference type="EMBL" id="SDF38887.1"/>
    </source>
</evidence>
<dbReference type="Pfam" id="PF03466">
    <property type="entry name" value="LysR_substrate"/>
    <property type="match status" value="1"/>
</dbReference>
<dbReference type="InterPro" id="IPR036390">
    <property type="entry name" value="WH_DNA-bd_sf"/>
</dbReference>
<keyword evidence="3" id="KW-0238">DNA-binding</keyword>
<dbReference type="PRINTS" id="PR00039">
    <property type="entry name" value="HTHLYSR"/>
</dbReference>
<dbReference type="Proteomes" id="UP000182427">
    <property type="component" value="Chromosome I"/>
</dbReference>
<comment type="similarity">
    <text evidence="1">Belongs to the LysR transcriptional regulatory family.</text>
</comment>
<evidence type="ECO:0000256" key="2">
    <source>
        <dbReference type="ARBA" id="ARBA00023015"/>
    </source>
</evidence>
<dbReference type="AlphaFoldDB" id="A0A1G7KNW3"/>
<dbReference type="CDD" id="cd05466">
    <property type="entry name" value="PBP2_LTTR_substrate"/>
    <property type="match status" value="1"/>
</dbReference>
<dbReference type="PANTHER" id="PTHR30419">
    <property type="entry name" value="HTH-TYPE TRANSCRIPTIONAL REGULATOR YBHD"/>
    <property type="match status" value="1"/>
</dbReference>
<sequence length="299" mass="32818">MTDFHHLRVFQAVAASGSFTEAGRSLLLSQSTISLHIKQLEAELGCVLFIRGTRRVSLSPAGKVLLAYAERILSEMKNAELAVREYSTTQRGTIRFGVGATTLVYVLPNVLRDYREKYSQIEIQVSTATTEVLLRGLLDQTLDLAVVMSPSAALSQVQTVPLLQENLVVVLPETHPLSTKQILAPRDLDGLPFISHLPGTAMRTVQQHYLDQMQIKPRIAMEMENMEAVKSVVLAGMGVALLPDCCVAGAAGKGLCAKKVRGFPMHRELLLACLQWEAQPPATRRLAQRIQRFCAESGS</sequence>
<gene>
    <name evidence="6" type="ORF">SAMN05444167_2252</name>
</gene>
<keyword evidence="4" id="KW-0804">Transcription</keyword>
<evidence type="ECO:0000313" key="7">
    <source>
        <dbReference type="Proteomes" id="UP000182427"/>
    </source>
</evidence>
<protein>
    <submittedName>
        <fullName evidence="6">LysR family transcriptional regulator, transcription activator of glutamate synthase operon</fullName>
    </submittedName>
</protein>
<dbReference type="FunFam" id="1.10.10.10:FF:000001">
    <property type="entry name" value="LysR family transcriptional regulator"/>
    <property type="match status" value="1"/>
</dbReference>
<dbReference type="GO" id="GO:0005829">
    <property type="term" value="C:cytosol"/>
    <property type="evidence" value="ECO:0007669"/>
    <property type="project" value="TreeGrafter"/>
</dbReference>
<name>A0A1G7KNW3_9BACT</name>
<dbReference type="SUPFAM" id="SSF53850">
    <property type="entry name" value="Periplasmic binding protein-like II"/>
    <property type="match status" value="1"/>
</dbReference>
<proteinExistence type="inferred from homology"/>
<dbReference type="GO" id="GO:0003700">
    <property type="term" value="F:DNA-binding transcription factor activity"/>
    <property type="evidence" value="ECO:0007669"/>
    <property type="project" value="InterPro"/>
</dbReference>
<dbReference type="GO" id="GO:0003677">
    <property type="term" value="F:DNA binding"/>
    <property type="evidence" value="ECO:0007669"/>
    <property type="project" value="UniProtKB-KW"/>
</dbReference>
<evidence type="ECO:0000256" key="3">
    <source>
        <dbReference type="ARBA" id="ARBA00023125"/>
    </source>
</evidence>
<dbReference type="Gene3D" id="3.40.190.290">
    <property type="match status" value="1"/>
</dbReference>
<dbReference type="InterPro" id="IPR005119">
    <property type="entry name" value="LysR_subst-bd"/>
</dbReference>
<dbReference type="EMBL" id="LT629690">
    <property type="protein sequence ID" value="SDF38887.1"/>
    <property type="molecule type" value="Genomic_DNA"/>
</dbReference>
<dbReference type="InterPro" id="IPR050950">
    <property type="entry name" value="HTH-type_LysR_regulators"/>
</dbReference>
<dbReference type="Pfam" id="PF00126">
    <property type="entry name" value="HTH_1"/>
    <property type="match status" value="1"/>
</dbReference>
<reference evidence="6 7" key="1">
    <citation type="submission" date="2016-10" db="EMBL/GenBank/DDBJ databases">
        <authorList>
            <person name="de Groot N.N."/>
        </authorList>
    </citation>
    <scope>NUCLEOTIDE SEQUENCE [LARGE SCALE GENOMIC DNA]</scope>
    <source>
        <strain evidence="6 7">GAS232</strain>
    </source>
</reference>
<dbReference type="InterPro" id="IPR036388">
    <property type="entry name" value="WH-like_DNA-bd_sf"/>
</dbReference>
<evidence type="ECO:0000259" key="5">
    <source>
        <dbReference type="PROSITE" id="PS50931"/>
    </source>
</evidence>
<dbReference type="Gene3D" id="1.10.10.10">
    <property type="entry name" value="Winged helix-like DNA-binding domain superfamily/Winged helix DNA-binding domain"/>
    <property type="match status" value="1"/>
</dbReference>
<dbReference type="InterPro" id="IPR000847">
    <property type="entry name" value="LysR_HTH_N"/>
</dbReference>
<keyword evidence="2" id="KW-0805">Transcription regulation</keyword>
<dbReference type="RefSeq" id="WP_172838230.1">
    <property type="nucleotide sequence ID" value="NZ_LT629690.1"/>
</dbReference>
<organism evidence="6 7">
    <name type="scientific">Terriglobus roseus</name>
    <dbReference type="NCBI Taxonomy" id="392734"/>
    <lineage>
        <taxon>Bacteria</taxon>
        <taxon>Pseudomonadati</taxon>
        <taxon>Acidobacteriota</taxon>
        <taxon>Terriglobia</taxon>
        <taxon>Terriglobales</taxon>
        <taxon>Acidobacteriaceae</taxon>
        <taxon>Terriglobus</taxon>
    </lineage>
</organism>
<feature type="domain" description="HTH lysR-type" evidence="5">
    <location>
        <begin position="1"/>
        <end position="59"/>
    </location>
</feature>
<keyword evidence="7" id="KW-1185">Reference proteome</keyword>
<evidence type="ECO:0000256" key="4">
    <source>
        <dbReference type="ARBA" id="ARBA00023163"/>
    </source>
</evidence>
<evidence type="ECO:0000256" key="1">
    <source>
        <dbReference type="ARBA" id="ARBA00009437"/>
    </source>
</evidence>